<accession>A0ABN9M1H0</accession>
<name>A0ABN9M1H0_9NEOB</name>
<comment type="caution">
    <text evidence="2">The sequence shown here is derived from an EMBL/GenBank/DDBJ whole genome shotgun (WGS) entry which is preliminary data.</text>
</comment>
<sequence length="274" mass="31616">MGQALTPAHFLANIVNIQYQGQNLSAEEEELAMTWVSSNHPSLMPTIINFRAKGEPFKKYMFAEDILRKVTPVNWWKSLKRLDLETAQDYVIVKNSGDNVVYKSSSQSPKMDHEKDLEKKTNRVVDLTSKVLQLLTIESNNDMKNEMDEEEAQKQGEEKIKIDDHQSGSERSSSDILEVQPIFEPVPIKEDRPDADFTQENSINFCRDSSTQTILAAVKLDLSLKFTYMFPLTKQNIYLFARRKAHHLGTLDSSLVTFVNPWYIQWYVAVMMRM</sequence>
<gene>
    <name evidence="2" type="ORF">RIMI_LOCUS15535318</name>
</gene>
<keyword evidence="3" id="KW-1185">Reference proteome</keyword>
<dbReference type="Proteomes" id="UP001176940">
    <property type="component" value="Unassembled WGS sequence"/>
</dbReference>
<proteinExistence type="predicted"/>
<feature type="compositionally biased region" description="Basic and acidic residues" evidence="1">
    <location>
        <begin position="141"/>
        <end position="168"/>
    </location>
</feature>
<reference evidence="2" key="1">
    <citation type="submission" date="2023-07" db="EMBL/GenBank/DDBJ databases">
        <authorList>
            <person name="Stuckert A."/>
        </authorList>
    </citation>
    <scope>NUCLEOTIDE SEQUENCE</scope>
</reference>
<organism evidence="2 3">
    <name type="scientific">Ranitomeya imitator</name>
    <name type="common">mimic poison frog</name>
    <dbReference type="NCBI Taxonomy" id="111125"/>
    <lineage>
        <taxon>Eukaryota</taxon>
        <taxon>Metazoa</taxon>
        <taxon>Chordata</taxon>
        <taxon>Craniata</taxon>
        <taxon>Vertebrata</taxon>
        <taxon>Euteleostomi</taxon>
        <taxon>Amphibia</taxon>
        <taxon>Batrachia</taxon>
        <taxon>Anura</taxon>
        <taxon>Neobatrachia</taxon>
        <taxon>Hyloidea</taxon>
        <taxon>Dendrobatidae</taxon>
        <taxon>Dendrobatinae</taxon>
        <taxon>Ranitomeya</taxon>
    </lineage>
</organism>
<dbReference type="EMBL" id="CAUEEQ010041887">
    <property type="protein sequence ID" value="CAJ0956462.1"/>
    <property type="molecule type" value="Genomic_DNA"/>
</dbReference>
<feature type="region of interest" description="Disordered" evidence="1">
    <location>
        <begin position="140"/>
        <end position="174"/>
    </location>
</feature>
<protein>
    <submittedName>
        <fullName evidence="2">Uncharacterized protein</fullName>
    </submittedName>
</protein>
<evidence type="ECO:0000313" key="2">
    <source>
        <dbReference type="EMBL" id="CAJ0956462.1"/>
    </source>
</evidence>
<evidence type="ECO:0000313" key="3">
    <source>
        <dbReference type="Proteomes" id="UP001176940"/>
    </source>
</evidence>
<evidence type="ECO:0000256" key="1">
    <source>
        <dbReference type="SAM" id="MobiDB-lite"/>
    </source>
</evidence>